<name>A0ACC0U6D4_9AGAM</name>
<evidence type="ECO:0000313" key="2">
    <source>
        <dbReference type="Proteomes" id="UP001207468"/>
    </source>
</evidence>
<evidence type="ECO:0000313" key="1">
    <source>
        <dbReference type="EMBL" id="KAI9507244.1"/>
    </source>
</evidence>
<protein>
    <submittedName>
        <fullName evidence="1">Uncharacterized protein</fullName>
    </submittedName>
</protein>
<dbReference type="Proteomes" id="UP001207468">
    <property type="component" value="Unassembled WGS sequence"/>
</dbReference>
<gene>
    <name evidence="1" type="ORF">F5148DRAFT_142965</name>
</gene>
<accession>A0ACC0U6D4</accession>
<comment type="caution">
    <text evidence="1">The sequence shown here is derived from an EMBL/GenBank/DDBJ whole genome shotgun (WGS) entry which is preliminary data.</text>
</comment>
<keyword evidence="2" id="KW-1185">Reference proteome</keyword>
<organism evidence="1 2">
    <name type="scientific">Russula earlei</name>
    <dbReference type="NCBI Taxonomy" id="71964"/>
    <lineage>
        <taxon>Eukaryota</taxon>
        <taxon>Fungi</taxon>
        <taxon>Dikarya</taxon>
        <taxon>Basidiomycota</taxon>
        <taxon>Agaricomycotina</taxon>
        <taxon>Agaricomycetes</taxon>
        <taxon>Russulales</taxon>
        <taxon>Russulaceae</taxon>
        <taxon>Russula</taxon>
    </lineage>
</organism>
<reference evidence="1" key="1">
    <citation type="submission" date="2021-03" db="EMBL/GenBank/DDBJ databases">
        <title>Evolutionary priming and transition to the ectomycorrhizal habit in an iconic lineage of mushroom-forming fungi: is preadaptation a requirement?</title>
        <authorList>
            <consortium name="DOE Joint Genome Institute"/>
            <person name="Looney B.P."/>
            <person name="Miyauchi S."/>
            <person name="Morin E."/>
            <person name="Drula E."/>
            <person name="Courty P.E."/>
            <person name="Chicoki N."/>
            <person name="Fauchery L."/>
            <person name="Kohler A."/>
            <person name="Kuo A."/>
            <person name="LaButti K."/>
            <person name="Pangilinan J."/>
            <person name="Lipzen A."/>
            <person name="Riley R."/>
            <person name="Andreopoulos W."/>
            <person name="He G."/>
            <person name="Johnson J."/>
            <person name="Barry K.W."/>
            <person name="Grigoriev I.V."/>
            <person name="Nagy L."/>
            <person name="Hibbett D."/>
            <person name="Henrissat B."/>
            <person name="Matheny P.B."/>
            <person name="Labbe J."/>
            <person name="Martin A.F."/>
        </authorList>
    </citation>
    <scope>NUCLEOTIDE SEQUENCE</scope>
    <source>
        <strain evidence="1">BPL698</strain>
    </source>
</reference>
<proteinExistence type="predicted"/>
<sequence>MRHRSRISPRYCRGRRVSLWTMSTLDSPLTGDFGNISLYPAPLVGPSDISPEMTVITSDGEGSPAVSNSSSTRSGNPPLAQGMSSFRRHSIGEASALSVCAIVQKTKRGVSEEDVSFEVKGEADVHHGLVSGAGVYKHSRSVMGVSAASAPAIFSVPLPEVEQGSDDAETGSVDRNSSEPFDDLAFGSPAPSSIPSPAPSIPAPAFDSAPATSSSTSGQRRPRARRRSGATSRQKRTPCEYCTKTFSRIQDAQRHIATSCNASPKKMGVECPKCGSVLSRLDAAQRHWRQNRACAPPEWADHA</sequence>
<dbReference type="EMBL" id="JAGFNK010000134">
    <property type="protein sequence ID" value="KAI9507244.1"/>
    <property type="molecule type" value="Genomic_DNA"/>
</dbReference>